<protein>
    <recommendedName>
        <fullName evidence="4">Transposase</fullName>
    </recommendedName>
</protein>
<evidence type="ECO:0000256" key="1">
    <source>
        <dbReference type="SAM" id="MobiDB-lite"/>
    </source>
</evidence>
<dbReference type="RefSeq" id="WP_345160436.1">
    <property type="nucleotide sequence ID" value="NZ_BAABHC010000016.1"/>
</dbReference>
<comment type="caution">
    <text evidence="2">The sequence shown here is derived from an EMBL/GenBank/DDBJ whole genome shotgun (WGS) entry which is preliminary data.</text>
</comment>
<gene>
    <name evidence="2" type="ORF">GCM10023188_31430</name>
</gene>
<accession>A0ABP8LWJ6</accession>
<proteinExistence type="predicted"/>
<evidence type="ECO:0000313" key="2">
    <source>
        <dbReference type="EMBL" id="GAA4437345.1"/>
    </source>
</evidence>
<feature type="region of interest" description="Disordered" evidence="1">
    <location>
        <begin position="174"/>
        <end position="193"/>
    </location>
</feature>
<reference evidence="3" key="1">
    <citation type="journal article" date="2019" name="Int. J. Syst. Evol. Microbiol.">
        <title>The Global Catalogue of Microorganisms (GCM) 10K type strain sequencing project: providing services to taxonomists for standard genome sequencing and annotation.</title>
        <authorList>
            <consortium name="The Broad Institute Genomics Platform"/>
            <consortium name="The Broad Institute Genome Sequencing Center for Infectious Disease"/>
            <person name="Wu L."/>
            <person name="Ma J."/>
        </authorList>
    </citation>
    <scope>NUCLEOTIDE SEQUENCE [LARGE SCALE GENOMIC DNA]</scope>
    <source>
        <strain evidence="3">JCM 17926</strain>
    </source>
</reference>
<dbReference type="EMBL" id="BAABHC010000016">
    <property type="protein sequence ID" value="GAA4437345.1"/>
    <property type="molecule type" value="Genomic_DNA"/>
</dbReference>
<evidence type="ECO:0000313" key="3">
    <source>
        <dbReference type="Proteomes" id="UP001500552"/>
    </source>
</evidence>
<sequence>MARIDYPALVREEVSELLRIEQQQRALIRDRVRFIRLLKEGKAQTQRQAGELVGLKRRKSQLLWKQCRDQGLDSLLQTHHKGSWAKLDSCQQARLLQRLDQDDISTQRQLPAWLQAEMGVTYSQPGLSCLLTRLKVKLKTGRPVNVRKDEAGEAAFERTSRAWPLPTALPLTSPTRCATAPAPTHNPASPGRRPRCPVRLGYEWAYLYVALCPFTGDVFAMRPPRLDKAGFQVFLEQLALHLQEKGTGPALLIGDGAAAHTAQVWGQHGLDWQRLPGAQPGGALL</sequence>
<dbReference type="Proteomes" id="UP001500552">
    <property type="component" value="Unassembled WGS sequence"/>
</dbReference>
<name>A0ABP8LWJ6_9BACT</name>
<evidence type="ECO:0008006" key="4">
    <source>
        <dbReference type="Google" id="ProtNLM"/>
    </source>
</evidence>
<keyword evidence="3" id="KW-1185">Reference proteome</keyword>
<organism evidence="2 3">
    <name type="scientific">Pontibacter saemangeumensis</name>
    <dbReference type="NCBI Taxonomy" id="1084525"/>
    <lineage>
        <taxon>Bacteria</taxon>
        <taxon>Pseudomonadati</taxon>
        <taxon>Bacteroidota</taxon>
        <taxon>Cytophagia</taxon>
        <taxon>Cytophagales</taxon>
        <taxon>Hymenobacteraceae</taxon>
        <taxon>Pontibacter</taxon>
    </lineage>
</organism>